<keyword evidence="3" id="KW-0597">Phosphoprotein</keyword>
<evidence type="ECO:0000256" key="4">
    <source>
        <dbReference type="ARBA" id="ARBA00022568"/>
    </source>
</evidence>
<gene>
    <name evidence="17" type="ORF">AMON00008_LOCUS60011</name>
</gene>
<feature type="compositionally biased region" description="Basic and acidic residues" evidence="14">
    <location>
        <begin position="180"/>
        <end position="196"/>
    </location>
</feature>
<feature type="transmembrane region" description="Helical" evidence="15">
    <location>
        <begin position="528"/>
        <end position="547"/>
    </location>
</feature>
<dbReference type="Gene3D" id="1.10.238.10">
    <property type="entry name" value="EF-hand"/>
    <property type="match status" value="1"/>
</dbReference>
<sequence length="862" mass="96773">MLTASLAGGARNGLDRMTLRQVAGRDVRAHKQSKRSAADADPDEIKDNGGFEFVTAAMRQPEARPSSAAPQEKWPGGGEFPHMLAQQAAELCRRLATEREMHLSQLHSLLVEERDRLKAENLRLTRELASREPNKSIIRGRSTFHEALFSSRSRSRSRSPSEPKDARAPATSVSASPRSMRGEGRGSPPREERHATDVSLDIEDSPGVEEGLLDLRNIDRSSVAGGGSLMSAEAQGSDLFLLRKVYKALDRRHVGLVNAKDIAAEMGRITGCRLEDRIPALTLAIKAVNKALVAEQLGISSMASGGSDLSNGPIATVANAYPSELTFEGFKFLIIAEDIDFLVTDETAAGAIHEVREFYVKWTAESVILERTRVGKEELAQEMEVSPLPFWLEPLIGIVICLNALCIGLSQDNLVDHIMWTIFEIIFSFCFLVELSIKVRCFGFVEHFFGEGFLWSWFDFAIVIIAVADLLFTVLSLVNIEGLPDLNKVTILRLVRILRIARIVRLLRMKLFKELTLMVYGVIGGLRTLFWAIVFLFVIVFIIGVFMKQLFDLSLRDCSQSEDKDSATCTHSETVLWRHHEVLFSSVFRSMFTVFRCLIGDCNSPDGMPLAPHLMSVMGSLFTIGYVVLVCFVIFGVFNLVMAIFVENTLETARVSQQKRQQARTKEHVRVAQELRQIVLRICTRMRNKYDPTSTTNTASMQAARRTVWDKVRSSVYREPDSRREASMEEETMQMAVSREVFEEVLQDPKVALILEDLEISITDRAKLFDIIDANGSGHLDVGEIIEGLMKLRGPADKGDVVCAALMVRSVQREIERLDLEMQERHRATQEAQMRILSRLRDSKCIEQPKQAGVVPEFWRCF</sequence>
<evidence type="ECO:0000259" key="16">
    <source>
        <dbReference type="PROSITE" id="PS50222"/>
    </source>
</evidence>
<keyword evidence="12" id="KW-0325">Glycoprotein</keyword>
<dbReference type="SUPFAM" id="SSF81324">
    <property type="entry name" value="Voltage-gated potassium channels"/>
    <property type="match status" value="1"/>
</dbReference>
<dbReference type="AlphaFoldDB" id="A0A7S4W8N8"/>
<dbReference type="InterPro" id="IPR002048">
    <property type="entry name" value="EF_hand_dom"/>
</dbReference>
<keyword evidence="4" id="KW-0109">Calcium transport</keyword>
<keyword evidence="6 15" id="KW-0812">Transmembrane</keyword>
<dbReference type="Gene3D" id="1.20.120.350">
    <property type="entry name" value="Voltage-gated potassium channels. Chain C"/>
    <property type="match status" value="1"/>
</dbReference>
<evidence type="ECO:0000256" key="12">
    <source>
        <dbReference type="ARBA" id="ARBA00023180"/>
    </source>
</evidence>
<evidence type="ECO:0000256" key="5">
    <source>
        <dbReference type="ARBA" id="ARBA00022673"/>
    </source>
</evidence>
<evidence type="ECO:0000256" key="13">
    <source>
        <dbReference type="ARBA" id="ARBA00023303"/>
    </source>
</evidence>
<dbReference type="GO" id="GO:0098703">
    <property type="term" value="P:calcium ion import across plasma membrane"/>
    <property type="evidence" value="ECO:0007669"/>
    <property type="project" value="TreeGrafter"/>
</dbReference>
<dbReference type="GO" id="GO:0005509">
    <property type="term" value="F:calcium ion binding"/>
    <property type="evidence" value="ECO:0007669"/>
    <property type="project" value="InterPro"/>
</dbReference>
<dbReference type="GO" id="GO:0008331">
    <property type="term" value="F:high voltage-gated calcium channel activity"/>
    <property type="evidence" value="ECO:0007669"/>
    <property type="project" value="TreeGrafter"/>
</dbReference>
<comment type="subcellular location">
    <subcellularLocation>
        <location evidence="1">Membrane</location>
        <topology evidence="1">Multi-pass membrane protein</topology>
    </subcellularLocation>
</comment>
<keyword evidence="2" id="KW-0813">Transport</keyword>
<accession>A0A7S4W8N8</accession>
<evidence type="ECO:0000256" key="9">
    <source>
        <dbReference type="ARBA" id="ARBA00022989"/>
    </source>
</evidence>
<evidence type="ECO:0000313" key="17">
    <source>
        <dbReference type="EMBL" id="CAE4661302.1"/>
    </source>
</evidence>
<evidence type="ECO:0000256" key="7">
    <source>
        <dbReference type="ARBA" id="ARBA00022837"/>
    </source>
</evidence>
<evidence type="ECO:0000256" key="6">
    <source>
        <dbReference type="ARBA" id="ARBA00022692"/>
    </source>
</evidence>
<dbReference type="Pfam" id="PF00520">
    <property type="entry name" value="Ion_trans"/>
    <property type="match status" value="1"/>
</dbReference>
<keyword evidence="13" id="KW-0407">Ion channel</keyword>
<feature type="domain" description="EF-hand" evidence="16">
    <location>
        <begin position="760"/>
        <end position="795"/>
    </location>
</feature>
<dbReference type="InterPro" id="IPR027359">
    <property type="entry name" value="Volt_channel_dom_sf"/>
</dbReference>
<dbReference type="PROSITE" id="PS50222">
    <property type="entry name" value="EF_HAND_2"/>
    <property type="match status" value="1"/>
</dbReference>
<feature type="transmembrane region" description="Helical" evidence="15">
    <location>
        <begin position="418"/>
        <end position="437"/>
    </location>
</feature>
<keyword evidence="10" id="KW-0406">Ion transport</keyword>
<evidence type="ECO:0000256" key="11">
    <source>
        <dbReference type="ARBA" id="ARBA00023136"/>
    </source>
</evidence>
<feature type="transmembrane region" description="Helical" evidence="15">
    <location>
        <begin position="624"/>
        <end position="646"/>
    </location>
</feature>
<dbReference type="InterPro" id="IPR050599">
    <property type="entry name" value="VDCC_alpha-1_subunit"/>
</dbReference>
<keyword evidence="9 15" id="KW-1133">Transmembrane helix</keyword>
<keyword evidence="7" id="KW-0106">Calcium</keyword>
<feature type="transmembrane region" description="Helical" evidence="15">
    <location>
        <begin position="388"/>
        <end position="406"/>
    </location>
</feature>
<evidence type="ECO:0000256" key="3">
    <source>
        <dbReference type="ARBA" id="ARBA00022553"/>
    </source>
</evidence>
<dbReference type="InterPro" id="IPR018247">
    <property type="entry name" value="EF_Hand_1_Ca_BS"/>
</dbReference>
<organism evidence="17">
    <name type="scientific">Alexandrium monilatum</name>
    <dbReference type="NCBI Taxonomy" id="311494"/>
    <lineage>
        <taxon>Eukaryota</taxon>
        <taxon>Sar</taxon>
        <taxon>Alveolata</taxon>
        <taxon>Dinophyceae</taxon>
        <taxon>Gonyaulacales</taxon>
        <taxon>Pyrocystaceae</taxon>
        <taxon>Alexandrium</taxon>
    </lineage>
</organism>
<feature type="transmembrane region" description="Helical" evidence="15">
    <location>
        <begin position="457"/>
        <end position="478"/>
    </location>
</feature>
<evidence type="ECO:0000256" key="2">
    <source>
        <dbReference type="ARBA" id="ARBA00022448"/>
    </source>
</evidence>
<dbReference type="EMBL" id="HBNR01083811">
    <property type="protein sequence ID" value="CAE4661302.1"/>
    <property type="molecule type" value="Transcribed_RNA"/>
</dbReference>
<evidence type="ECO:0000256" key="8">
    <source>
        <dbReference type="ARBA" id="ARBA00022882"/>
    </source>
</evidence>
<feature type="region of interest" description="Disordered" evidence="14">
    <location>
        <begin position="148"/>
        <end position="202"/>
    </location>
</feature>
<reference evidence="17" key="1">
    <citation type="submission" date="2021-01" db="EMBL/GenBank/DDBJ databases">
        <authorList>
            <person name="Corre E."/>
            <person name="Pelletier E."/>
            <person name="Niang G."/>
            <person name="Scheremetjew M."/>
            <person name="Finn R."/>
            <person name="Kale V."/>
            <person name="Holt S."/>
            <person name="Cochrane G."/>
            <person name="Meng A."/>
            <person name="Brown T."/>
            <person name="Cohen L."/>
        </authorList>
    </citation>
    <scope>NUCLEOTIDE SEQUENCE</scope>
    <source>
        <strain evidence="17">CCMP3105</strain>
    </source>
</reference>
<keyword evidence="5" id="KW-0107">Calcium channel</keyword>
<dbReference type="Gene3D" id="1.10.287.70">
    <property type="match status" value="1"/>
</dbReference>
<protein>
    <recommendedName>
        <fullName evidence="16">EF-hand domain-containing protein</fullName>
    </recommendedName>
</protein>
<evidence type="ECO:0000256" key="14">
    <source>
        <dbReference type="SAM" id="MobiDB-lite"/>
    </source>
</evidence>
<keyword evidence="11 15" id="KW-0472">Membrane</keyword>
<evidence type="ECO:0000256" key="10">
    <source>
        <dbReference type="ARBA" id="ARBA00023065"/>
    </source>
</evidence>
<dbReference type="PROSITE" id="PS00018">
    <property type="entry name" value="EF_HAND_1"/>
    <property type="match status" value="1"/>
</dbReference>
<dbReference type="PANTHER" id="PTHR45628:SF7">
    <property type="entry name" value="VOLTAGE-DEPENDENT CALCIUM CHANNEL TYPE A SUBUNIT ALPHA-1"/>
    <property type="match status" value="1"/>
</dbReference>
<feature type="region of interest" description="Disordered" evidence="14">
    <location>
        <begin position="24"/>
        <end position="49"/>
    </location>
</feature>
<name>A0A7S4W8N8_9DINO</name>
<evidence type="ECO:0000256" key="1">
    <source>
        <dbReference type="ARBA" id="ARBA00004141"/>
    </source>
</evidence>
<evidence type="ECO:0000256" key="15">
    <source>
        <dbReference type="SAM" id="Phobius"/>
    </source>
</evidence>
<proteinExistence type="predicted"/>
<dbReference type="GO" id="GO:0005891">
    <property type="term" value="C:voltage-gated calcium channel complex"/>
    <property type="evidence" value="ECO:0007669"/>
    <property type="project" value="TreeGrafter"/>
</dbReference>
<keyword evidence="8" id="KW-0851">Voltage-gated channel</keyword>
<dbReference type="InterPro" id="IPR005821">
    <property type="entry name" value="Ion_trans_dom"/>
</dbReference>
<dbReference type="PANTHER" id="PTHR45628">
    <property type="entry name" value="VOLTAGE-DEPENDENT CALCIUM CHANNEL TYPE A SUBUNIT ALPHA-1"/>
    <property type="match status" value="1"/>
</dbReference>